<keyword evidence="3" id="KW-1185">Reference proteome</keyword>
<dbReference type="EMBL" id="JAFBFI010000011">
    <property type="protein sequence ID" value="MBM7693242.1"/>
    <property type="molecule type" value="Genomic_DNA"/>
</dbReference>
<evidence type="ECO:0000313" key="3">
    <source>
        <dbReference type="Proteomes" id="UP000823486"/>
    </source>
</evidence>
<proteinExistence type="predicted"/>
<keyword evidence="1" id="KW-1133">Transmembrane helix</keyword>
<keyword evidence="1" id="KW-0472">Membrane</keyword>
<organism evidence="2 3">
    <name type="scientific">Peribacillus deserti</name>
    <dbReference type="NCBI Taxonomy" id="673318"/>
    <lineage>
        <taxon>Bacteria</taxon>
        <taxon>Bacillati</taxon>
        <taxon>Bacillota</taxon>
        <taxon>Bacilli</taxon>
        <taxon>Bacillales</taxon>
        <taxon>Bacillaceae</taxon>
        <taxon>Peribacillus</taxon>
    </lineage>
</organism>
<dbReference type="RefSeq" id="WP_204543948.1">
    <property type="nucleotide sequence ID" value="NZ_JAFBFI010000011.1"/>
</dbReference>
<dbReference type="Proteomes" id="UP000823486">
    <property type="component" value="Unassembled WGS sequence"/>
</dbReference>
<gene>
    <name evidence="2" type="ORF">JOC77_002682</name>
</gene>
<reference evidence="2 3" key="1">
    <citation type="submission" date="2021-01" db="EMBL/GenBank/DDBJ databases">
        <title>Genomic Encyclopedia of Type Strains, Phase IV (KMG-IV): sequencing the most valuable type-strain genomes for metagenomic binning, comparative biology and taxonomic classification.</title>
        <authorList>
            <person name="Goeker M."/>
        </authorList>
    </citation>
    <scope>NUCLEOTIDE SEQUENCE [LARGE SCALE GENOMIC DNA]</scope>
    <source>
        <strain evidence="2 3">DSM 105482</strain>
    </source>
</reference>
<evidence type="ECO:0008006" key="4">
    <source>
        <dbReference type="Google" id="ProtNLM"/>
    </source>
</evidence>
<name>A0ABS2QJ98_9BACI</name>
<protein>
    <recommendedName>
        <fullName evidence="4">CTP synthase</fullName>
    </recommendedName>
</protein>
<dbReference type="Pfam" id="PF19754">
    <property type="entry name" value="DUF6241"/>
    <property type="match status" value="1"/>
</dbReference>
<feature type="transmembrane region" description="Helical" evidence="1">
    <location>
        <begin position="7"/>
        <end position="29"/>
    </location>
</feature>
<evidence type="ECO:0000256" key="1">
    <source>
        <dbReference type="SAM" id="Phobius"/>
    </source>
</evidence>
<sequence>MKNIVKISVGVFSSVLILAVLSAGIYFYLAGSQQAKPDRGKEILKVKEESTPAGGKIIEVAEKRKEPIEKEFPMEMDEYEVQDAIHGMTHQKIIADDKWGFIPLTKDRVERLISVVEKNETNYEKSELYMHILNRWLKNNFSEIDKEHNEIWRLQEGNVGEATGIMSAEEEKAFIEEHYEIEE</sequence>
<keyword evidence="1" id="KW-0812">Transmembrane</keyword>
<evidence type="ECO:0000313" key="2">
    <source>
        <dbReference type="EMBL" id="MBM7693242.1"/>
    </source>
</evidence>
<accession>A0ABS2QJ98</accession>
<comment type="caution">
    <text evidence="2">The sequence shown here is derived from an EMBL/GenBank/DDBJ whole genome shotgun (WGS) entry which is preliminary data.</text>
</comment>
<dbReference type="InterPro" id="IPR046208">
    <property type="entry name" value="DUF6241"/>
</dbReference>